<dbReference type="EMBL" id="HACG01044194">
    <property type="protein sequence ID" value="CEK91059.1"/>
    <property type="molecule type" value="Transcribed_RNA"/>
</dbReference>
<reference evidence="1" key="1">
    <citation type="submission" date="2014-12" db="EMBL/GenBank/DDBJ databases">
        <title>Insight into the proteome of Arion vulgaris.</title>
        <authorList>
            <person name="Aradska J."/>
            <person name="Bulat T."/>
            <person name="Smidak R."/>
            <person name="Sarate P."/>
            <person name="Gangsoo J."/>
            <person name="Sialana F."/>
            <person name="Bilban M."/>
            <person name="Lubec G."/>
        </authorList>
    </citation>
    <scope>NUCLEOTIDE SEQUENCE</scope>
    <source>
        <tissue evidence="1">Skin</tissue>
    </source>
</reference>
<dbReference type="AlphaFoldDB" id="A0A0B7BCL4"/>
<proteinExistence type="predicted"/>
<feature type="non-terminal residue" evidence="1">
    <location>
        <position position="1"/>
    </location>
</feature>
<gene>
    <name evidence="1" type="primary">ORF180784</name>
</gene>
<organism evidence="1">
    <name type="scientific">Arion vulgaris</name>
    <dbReference type="NCBI Taxonomy" id="1028688"/>
    <lineage>
        <taxon>Eukaryota</taxon>
        <taxon>Metazoa</taxon>
        <taxon>Spiralia</taxon>
        <taxon>Lophotrochozoa</taxon>
        <taxon>Mollusca</taxon>
        <taxon>Gastropoda</taxon>
        <taxon>Heterobranchia</taxon>
        <taxon>Euthyneura</taxon>
        <taxon>Panpulmonata</taxon>
        <taxon>Eupulmonata</taxon>
        <taxon>Stylommatophora</taxon>
        <taxon>Helicina</taxon>
        <taxon>Arionoidea</taxon>
        <taxon>Arionidae</taxon>
        <taxon>Arion</taxon>
    </lineage>
</organism>
<sequence length="86" mass="10103">TLNMTLEEAGKRARNLEFFRRALMKATFCKGYATTTTRSHSFKSYTEQQSHCKGSPLTKHDEDILFMPCKTRWTLFCQYVSRKKNV</sequence>
<accession>A0A0B7BCL4</accession>
<protein>
    <submittedName>
        <fullName evidence="1">Uncharacterized protein</fullName>
    </submittedName>
</protein>
<evidence type="ECO:0000313" key="1">
    <source>
        <dbReference type="EMBL" id="CEK91059.1"/>
    </source>
</evidence>
<name>A0A0B7BCL4_9EUPU</name>